<gene>
    <name evidence="3" type="ORF">AACH06_11015</name>
</gene>
<feature type="signal peptide" evidence="1">
    <location>
        <begin position="1"/>
        <end position="33"/>
    </location>
</feature>
<evidence type="ECO:0000313" key="3">
    <source>
        <dbReference type="EMBL" id="MEK8031348.1"/>
    </source>
</evidence>
<comment type="caution">
    <text evidence="3">The sequence shown here is derived from an EMBL/GenBank/DDBJ whole genome shotgun (WGS) entry which is preliminary data.</text>
</comment>
<accession>A0ABU9BS69</accession>
<feature type="chain" id="PRO_5045688056" evidence="1">
    <location>
        <begin position="34"/>
        <end position="161"/>
    </location>
</feature>
<keyword evidence="4" id="KW-1185">Reference proteome</keyword>
<name>A0ABU9BS69_9BURK</name>
<feature type="domain" description="DUF4440" evidence="2">
    <location>
        <begin position="46"/>
        <end position="150"/>
    </location>
</feature>
<organism evidence="3 4">
    <name type="scientific">Ideonella lacteola</name>
    <dbReference type="NCBI Taxonomy" id="2984193"/>
    <lineage>
        <taxon>Bacteria</taxon>
        <taxon>Pseudomonadati</taxon>
        <taxon>Pseudomonadota</taxon>
        <taxon>Betaproteobacteria</taxon>
        <taxon>Burkholderiales</taxon>
        <taxon>Sphaerotilaceae</taxon>
        <taxon>Ideonella</taxon>
    </lineage>
</organism>
<dbReference type="InterPro" id="IPR027843">
    <property type="entry name" value="DUF4440"/>
</dbReference>
<proteinExistence type="predicted"/>
<evidence type="ECO:0000259" key="2">
    <source>
        <dbReference type="Pfam" id="PF14534"/>
    </source>
</evidence>
<sequence>MNRLLPFLARAAIRCARVGVAGLLAASLPWAHAAAPTPEDMAQLTRQSNEWDAAIVRQDRVAIEANMAEDFRQIDGDADIEDKASFVDGLMSPKLKIDPYTVDEFEVRQYGDTALLTGRTKITGHWDGKPFSTHYRYTDIYTRQQGVWKIVQVQITRLAKP</sequence>
<dbReference type="Gene3D" id="3.10.450.50">
    <property type="match status" value="1"/>
</dbReference>
<dbReference type="Proteomes" id="UP001371218">
    <property type="component" value="Unassembled WGS sequence"/>
</dbReference>
<evidence type="ECO:0000256" key="1">
    <source>
        <dbReference type="SAM" id="SignalP"/>
    </source>
</evidence>
<dbReference type="SUPFAM" id="SSF54427">
    <property type="entry name" value="NTF2-like"/>
    <property type="match status" value="1"/>
</dbReference>
<reference evidence="3 4" key="1">
    <citation type="submission" date="2024-04" db="EMBL/GenBank/DDBJ databases">
        <title>Novel species of the genus Ideonella isolated from streams.</title>
        <authorList>
            <person name="Lu H."/>
        </authorList>
    </citation>
    <scope>NUCLEOTIDE SEQUENCE [LARGE SCALE GENOMIC DNA]</scope>
    <source>
        <strain evidence="3 4">DXS29W</strain>
    </source>
</reference>
<dbReference type="RefSeq" id="WP_341425724.1">
    <property type="nucleotide sequence ID" value="NZ_JBBUTG010000005.1"/>
</dbReference>
<keyword evidence="1" id="KW-0732">Signal</keyword>
<dbReference type="EMBL" id="JBBUTG010000005">
    <property type="protein sequence ID" value="MEK8031348.1"/>
    <property type="molecule type" value="Genomic_DNA"/>
</dbReference>
<protein>
    <submittedName>
        <fullName evidence="3">Nuclear transport factor 2 family protein</fullName>
    </submittedName>
</protein>
<dbReference type="InterPro" id="IPR032710">
    <property type="entry name" value="NTF2-like_dom_sf"/>
</dbReference>
<dbReference type="Pfam" id="PF14534">
    <property type="entry name" value="DUF4440"/>
    <property type="match status" value="1"/>
</dbReference>
<evidence type="ECO:0000313" key="4">
    <source>
        <dbReference type="Proteomes" id="UP001371218"/>
    </source>
</evidence>